<sequence>MIHIRKKLQNAVVLHKIHEEHFFSELVGSSDFDQHCNGIDNNLSSKRREIKYLCIKLARNSDKLSQSGESERTNYFKYIGYCLYERISEIHTNKSAKIAKVRFFDKFILPWIVMKNYKIKLKKVSTYENRTDCDNYLTYLESFKPVHDGYKDKHCMGLIDFSSNGTNYFPCNDRDILTSCKTELEKCKFITSTKAINLRTNIIFSGITNFVKFIKNIGYQIFNQYSDYNKCVKCKMFESYINHKYTKFISFNKFNRSCRSRRINTYNGCRSRTWKICDFSIARIPWAHSSHSVNI</sequence>
<accession>K6VJT4</accession>
<reference evidence="1 2" key="1">
    <citation type="journal article" date="2012" name="Nat. Genet.">
        <title>Plasmodium cynomolgi genome sequences provide insight into Plasmodium vivax and the monkey malaria clade.</title>
        <authorList>
            <person name="Tachibana S."/>
            <person name="Sullivan S.A."/>
            <person name="Kawai S."/>
            <person name="Nakamura S."/>
            <person name="Kim H.R."/>
            <person name="Goto N."/>
            <person name="Arisue N."/>
            <person name="Palacpac N.M.Q."/>
            <person name="Honma H."/>
            <person name="Yagi M."/>
            <person name="Tougan T."/>
            <person name="Katakai Y."/>
            <person name="Kaneko O."/>
            <person name="Mita T."/>
            <person name="Kita K."/>
            <person name="Yasutomi Y."/>
            <person name="Sutton P.L."/>
            <person name="Shakhbatyan R."/>
            <person name="Horii T."/>
            <person name="Yasunaga T."/>
            <person name="Barnwell J.W."/>
            <person name="Escalante A.A."/>
            <person name="Carlton J.M."/>
            <person name="Tanabe K."/>
        </authorList>
    </citation>
    <scope>NUCLEOTIDE SEQUENCE [LARGE SCALE GENOMIC DNA]</scope>
    <source>
        <strain evidence="1 2">B</strain>
    </source>
</reference>
<dbReference type="VEuPathDB" id="PlasmoDB:PCYB_004310"/>
<dbReference type="RefSeq" id="XP_004227900.1">
    <property type="nucleotide sequence ID" value="XM_004227852.1"/>
</dbReference>
<organism evidence="1 2">
    <name type="scientific">Plasmodium cynomolgi (strain B)</name>
    <dbReference type="NCBI Taxonomy" id="1120755"/>
    <lineage>
        <taxon>Eukaryota</taxon>
        <taxon>Sar</taxon>
        <taxon>Alveolata</taxon>
        <taxon>Apicomplexa</taxon>
        <taxon>Aconoidasida</taxon>
        <taxon>Haemosporida</taxon>
        <taxon>Plasmodiidae</taxon>
        <taxon>Plasmodium</taxon>
        <taxon>Plasmodium (Plasmodium)</taxon>
    </lineage>
</organism>
<keyword evidence="2" id="KW-1185">Reference proteome</keyword>
<dbReference type="AlphaFoldDB" id="K6VJT4"/>
<evidence type="ECO:0000313" key="2">
    <source>
        <dbReference type="Proteomes" id="UP000006319"/>
    </source>
</evidence>
<protein>
    <submittedName>
        <fullName evidence="1">CYIR protein</fullName>
    </submittedName>
</protein>
<gene>
    <name evidence="1" type="ORF">PCYB_004310</name>
</gene>
<evidence type="ECO:0000313" key="1">
    <source>
        <dbReference type="EMBL" id="GAB69682.1"/>
    </source>
</evidence>
<proteinExistence type="predicted"/>
<name>K6VJT4_PLACD</name>
<dbReference type="OrthoDB" id="387420at2759"/>
<dbReference type="EMBL" id="DF157590">
    <property type="protein sequence ID" value="GAB69682.1"/>
    <property type="molecule type" value="Genomic_DNA"/>
</dbReference>
<dbReference type="KEGG" id="pcy:PCYB_004310"/>
<dbReference type="Proteomes" id="UP000006319">
    <property type="component" value="Unassembled WGS sequence"/>
</dbReference>
<dbReference type="GeneID" id="14696224"/>
<dbReference type="InterPro" id="IPR008780">
    <property type="entry name" value="Plasmodium_Vir"/>
</dbReference>
<dbReference type="Pfam" id="PF05795">
    <property type="entry name" value="Plasmodium_Vir"/>
    <property type="match status" value="1"/>
</dbReference>
<dbReference type="PhylomeDB" id="K6VJT4"/>